<dbReference type="Proteomes" id="UP000295293">
    <property type="component" value="Unassembled WGS sequence"/>
</dbReference>
<feature type="compositionally biased region" description="Pro residues" evidence="6">
    <location>
        <begin position="108"/>
        <end position="117"/>
    </location>
</feature>
<dbReference type="GO" id="GO:0006430">
    <property type="term" value="P:lysyl-tRNA aminoacylation"/>
    <property type="evidence" value="ECO:0007669"/>
    <property type="project" value="InterPro"/>
</dbReference>
<sequence length="525" mass="58986">MTDEHAKGMRKEPTDAEHVVWERLRLSQLGAKFRRQHRVAGYIVDFACLERWLVVELDGGHHAQDQAYDEKRSRTLQGFGFRVVRFWNNDVLARVDDVIAAIAAELASPPPSHPSPLRPVGRSEATEPDGSVRRLLPPRLRRGRGSREHIERRMAEQSTTQPQPVLSPLPQAPHGGEGWVRGQPLESPSPSGFLQHPQFSSAPVAFPDSSKTHPNLHLRAALNHLVRNFFHKRKILEVETPLLSQAGNTDPNIESFSTCFSGHSDAGAPLRWLRTSPEFPLKRLLAAGVGDCYELGRVFRNGEAGRRHNPEFSMLEWYRVGWDHRQLMQETSDLVRAALALAGRELHSVTYTYRELFVEALGLDPFTATQDELAAPLAEFSIGAEGLGRDDWLDLLITHRIQPQFPHDRITLIHDYPASQCALARIRADADPVAERFELYLGAYELANGYHELNDATEQRARFERDNARRRERGLAEVPLDENLLAVLGQMPACAGVALGVDRLLMCLANTDDLREVIAFPFAQA</sequence>
<evidence type="ECO:0000256" key="3">
    <source>
        <dbReference type="ARBA" id="ARBA00022741"/>
    </source>
</evidence>
<dbReference type="PANTHER" id="PTHR42918:SF6">
    <property type="entry name" value="ELONGATION FACTOR P--(R)-BETA-LYSINE LIGASE"/>
    <property type="match status" value="1"/>
</dbReference>
<dbReference type="GO" id="GO:0000049">
    <property type="term" value="F:tRNA binding"/>
    <property type="evidence" value="ECO:0007669"/>
    <property type="project" value="TreeGrafter"/>
</dbReference>
<evidence type="ECO:0000256" key="5">
    <source>
        <dbReference type="ARBA" id="ARBA00052794"/>
    </source>
</evidence>
<dbReference type="NCBIfam" id="NF006828">
    <property type="entry name" value="PRK09350.1"/>
    <property type="match status" value="1"/>
</dbReference>
<reference evidence="8 9" key="1">
    <citation type="submission" date="2019-03" db="EMBL/GenBank/DDBJ databases">
        <title>Genomic Encyclopedia of Type Strains, Phase IV (KMG-IV): sequencing the most valuable type-strain genomes for metagenomic binning, comparative biology and taxonomic classification.</title>
        <authorList>
            <person name="Goeker M."/>
        </authorList>
    </citation>
    <scope>NUCLEOTIDE SEQUENCE [LARGE SCALE GENOMIC DNA]</scope>
    <source>
        <strain evidence="8 9">DSM 21667</strain>
    </source>
</reference>
<keyword evidence="4" id="KW-0067">ATP-binding</keyword>
<dbReference type="SUPFAM" id="SSF52980">
    <property type="entry name" value="Restriction endonuclease-like"/>
    <property type="match status" value="1"/>
</dbReference>
<dbReference type="InterPro" id="IPR018149">
    <property type="entry name" value="Lys-tRNA-synth_II_C"/>
</dbReference>
<gene>
    <name evidence="8" type="ORF">DFR29_11955</name>
</gene>
<dbReference type="Gene3D" id="3.40.960.10">
    <property type="entry name" value="VSR Endonuclease"/>
    <property type="match status" value="1"/>
</dbReference>
<dbReference type="GO" id="GO:0005829">
    <property type="term" value="C:cytosol"/>
    <property type="evidence" value="ECO:0007669"/>
    <property type="project" value="TreeGrafter"/>
</dbReference>
<name>A0A4R6YN29_9GAMM</name>
<dbReference type="PANTHER" id="PTHR42918">
    <property type="entry name" value="LYSYL-TRNA SYNTHETASE"/>
    <property type="match status" value="1"/>
</dbReference>
<feature type="compositionally biased region" description="Basic and acidic residues" evidence="6">
    <location>
        <begin position="145"/>
        <end position="155"/>
    </location>
</feature>
<dbReference type="InterPro" id="IPR047216">
    <property type="entry name" value="Endonuclease_DUF559_bact"/>
</dbReference>
<proteinExistence type="predicted"/>
<protein>
    <submittedName>
        <fullName evidence="8">Lysyl-tRNA synthetase class 2</fullName>
    </submittedName>
</protein>
<feature type="region of interest" description="Disordered" evidence="6">
    <location>
        <begin position="107"/>
        <end position="208"/>
    </location>
</feature>
<comment type="caution">
    <text evidence="8">The sequence shown here is derived from an EMBL/GenBank/DDBJ whole genome shotgun (WGS) entry which is preliminary data.</text>
</comment>
<organism evidence="8 9">
    <name type="scientific">Tahibacter aquaticus</name>
    <dbReference type="NCBI Taxonomy" id="520092"/>
    <lineage>
        <taxon>Bacteria</taxon>
        <taxon>Pseudomonadati</taxon>
        <taxon>Pseudomonadota</taxon>
        <taxon>Gammaproteobacteria</taxon>
        <taxon>Lysobacterales</taxon>
        <taxon>Rhodanobacteraceae</taxon>
        <taxon>Tahibacter</taxon>
    </lineage>
</organism>
<dbReference type="InterPro" id="IPR011335">
    <property type="entry name" value="Restrct_endonuc-II-like"/>
</dbReference>
<dbReference type="EMBL" id="SNZH01000019">
    <property type="protein sequence ID" value="TDR38727.1"/>
    <property type="molecule type" value="Genomic_DNA"/>
</dbReference>
<comment type="subunit">
    <text evidence="1">Homodimer.</text>
</comment>
<evidence type="ECO:0000313" key="8">
    <source>
        <dbReference type="EMBL" id="TDR38727.1"/>
    </source>
</evidence>
<dbReference type="GO" id="GO:0005524">
    <property type="term" value="F:ATP binding"/>
    <property type="evidence" value="ECO:0007669"/>
    <property type="project" value="UniProtKB-KW"/>
</dbReference>
<dbReference type="AlphaFoldDB" id="A0A4R6YN29"/>
<dbReference type="GO" id="GO:0004824">
    <property type="term" value="F:lysine-tRNA ligase activity"/>
    <property type="evidence" value="ECO:0007669"/>
    <property type="project" value="InterPro"/>
</dbReference>
<evidence type="ECO:0000256" key="4">
    <source>
        <dbReference type="ARBA" id="ARBA00022840"/>
    </source>
</evidence>
<accession>A0A4R6YN29</accession>
<evidence type="ECO:0000256" key="2">
    <source>
        <dbReference type="ARBA" id="ARBA00022598"/>
    </source>
</evidence>
<evidence type="ECO:0000313" key="9">
    <source>
        <dbReference type="Proteomes" id="UP000295293"/>
    </source>
</evidence>
<dbReference type="InterPro" id="IPR045864">
    <property type="entry name" value="aa-tRNA-synth_II/BPL/LPL"/>
</dbReference>
<dbReference type="FunFam" id="3.30.930.10:FF:000017">
    <property type="entry name" value="Elongation factor P--(R)-beta-lysine ligase"/>
    <property type="match status" value="1"/>
</dbReference>
<dbReference type="CDD" id="cd01038">
    <property type="entry name" value="Endonuclease_DUF559"/>
    <property type="match status" value="1"/>
</dbReference>
<keyword evidence="3" id="KW-0547">Nucleotide-binding</keyword>
<dbReference type="Pfam" id="PF04480">
    <property type="entry name" value="DUF559"/>
    <property type="match status" value="1"/>
</dbReference>
<keyword evidence="9" id="KW-1185">Reference proteome</keyword>
<evidence type="ECO:0000256" key="1">
    <source>
        <dbReference type="ARBA" id="ARBA00011738"/>
    </source>
</evidence>
<keyword evidence="2" id="KW-0436">Ligase</keyword>
<comment type="catalytic activity">
    <reaction evidence="5">
        <text>D-beta-lysine + L-lysyl-[protein] + ATP = N(6)-((3R)-3,6-diaminohexanoyl)-L-lysyl-[protein] + AMP + diphosphate + H(+)</text>
        <dbReference type="Rhea" id="RHEA:83435"/>
        <dbReference type="Rhea" id="RHEA-COMP:9752"/>
        <dbReference type="Rhea" id="RHEA-COMP:20131"/>
        <dbReference type="ChEBI" id="CHEBI:15378"/>
        <dbReference type="ChEBI" id="CHEBI:29969"/>
        <dbReference type="ChEBI" id="CHEBI:30616"/>
        <dbReference type="ChEBI" id="CHEBI:33019"/>
        <dbReference type="ChEBI" id="CHEBI:84138"/>
        <dbReference type="ChEBI" id="CHEBI:156053"/>
        <dbReference type="ChEBI" id="CHEBI:456215"/>
    </reaction>
    <physiologicalReaction direction="left-to-right" evidence="5">
        <dbReference type="Rhea" id="RHEA:83436"/>
    </physiologicalReaction>
</comment>
<dbReference type="PRINTS" id="PR00982">
    <property type="entry name" value="TRNASYNTHLYS"/>
</dbReference>
<evidence type="ECO:0000259" key="7">
    <source>
        <dbReference type="PROSITE" id="PS50862"/>
    </source>
</evidence>
<dbReference type="InterPro" id="IPR004525">
    <property type="entry name" value="EpmA"/>
</dbReference>
<keyword evidence="8" id="KW-0030">Aminoacyl-tRNA synthetase</keyword>
<dbReference type="Pfam" id="PF00152">
    <property type="entry name" value="tRNA-synt_2"/>
    <property type="match status" value="1"/>
</dbReference>
<dbReference type="InterPro" id="IPR007569">
    <property type="entry name" value="DUF559"/>
</dbReference>
<dbReference type="InterPro" id="IPR006195">
    <property type="entry name" value="aa-tRNA-synth_II"/>
</dbReference>
<dbReference type="PROSITE" id="PS50862">
    <property type="entry name" value="AA_TRNA_LIGASE_II"/>
    <property type="match status" value="1"/>
</dbReference>
<evidence type="ECO:0000256" key="6">
    <source>
        <dbReference type="SAM" id="MobiDB-lite"/>
    </source>
</evidence>
<dbReference type="SUPFAM" id="SSF55681">
    <property type="entry name" value="Class II aaRS and biotin synthetases"/>
    <property type="match status" value="1"/>
</dbReference>
<dbReference type="InterPro" id="IPR004364">
    <property type="entry name" value="Aa-tRNA-synt_II"/>
</dbReference>
<dbReference type="Gene3D" id="3.30.930.10">
    <property type="entry name" value="Bira Bifunctional Protein, Domain 2"/>
    <property type="match status" value="1"/>
</dbReference>
<feature type="domain" description="Aminoacyl-transfer RNA synthetases class-II family profile" evidence="7">
    <location>
        <begin position="216"/>
        <end position="521"/>
    </location>
</feature>
<dbReference type="NCBIfam" id="TIGR00462">
    <property type="entry name" value="genX"/>
    <property type="match status" value="1"/>
</dbReference>
<feature type="compositionally biased region" description="Polar residues" evidence="6">
    <location>
        <begin position="186"/>
        <end position="201"/>
    </location>
</feature>